<keyword evidence="6" id="KW-1185">Reference proteome</keyword>
<dbReference type="GO" id="GO:0005886">
    <property type="term" value="C:plasma membrane"/>
    <property type="evidence" value="ECO:0007669"/>
    <property type="project" value="TreeGrafter"/>
</dbReference>
<dbReference type="FunFam" id="3.40.50.300:FF:000032">
    <property type="entry name" value="Export ABC transporter ATP-binding protein"/>
    <property type="match status" value="1"/>
</dbReference>
<evidence type="ECO:0000256" key="1">
    <source>
        <dbReference type="ARBA" id="ARBA00022448"/>
    </source>
</evidence>
<dbReference type="EMBL" id="QVFV01000001">
    <property type="protein sequence ID" value="RZM83052.1"/>
    <property type="molecule type" value="Genomic_DNA"/>
</dbReference>
<dbReference type="InterPro" id="IPR017871">
    <property type="entry name" value="ABC_transporter-like_CS"/>
</dbReference>
<accession>A0A4Q7EI83</accession>
<evidence type="ECO:0000259" key="4">
    <source>
        <dbReference type="PROSITE" id="PS50893"/>
    </source>
</evidence>
<dbReference type="InterPro" id="IPR017911">
    <property type="entry name" value="MacB-like_ATP-bd"/>
</dbReference>
<dbReference type="Proteomes" id="UP000292459">
    <property type="component" value="Unassembled WGS sequence"/>
</dbReference>
<gene>
    <name evidence="5" type="ORF">DYY88_04670</name>
</gene>
<dbReference type="Pfam" id="PF00005">
    <property type="entry name" value="ABC_tran"/>
    <property type="match status" value="1"/>
</dbReference>
<dbReference type="CDD" id="cd03255">
    <property type="entry name" value="ABC_MJ0796_LolCDE_FtsE"/>
    <property type="match status" value="1"/>
</dbReference>
<dbReference type="Gene3D" id="3.40.50.300">
    <property type="entry name" value="P-loop containing nucleotide triphosphate hydrolases"/>
    <property type="match status" value="1"/>
</dbReference>
<dbReference type="InterPro" id="IPR003593">
    <property type="entry name" value="AAA+_ATPase"/>
</dbReference>
<dbReference type="InterPro" id="IPR027417">
    <property type="entry name" value="P-loop_NTPase"/>
</dbReference>
<dbReference type="PANTHER" id="PTHR24220:SF376">
    <property type="entry name" value="ABC TRANSPORTER"/>
    <property type="match status" value="1"/>
</dbReference>
<keyword evidence="2" id="KW-0547">Nucleotide-binding</keyword>
<dbReference type="GO" id="GO:0005524">
    <property type="term" value="F:ATP binding"/>
    <property type="evidence" value="ECO:0007669"/>
    <property type="project" value="UniProtKB-KW"/>
</dbReference>
<dbReference type="GO" id="GO:0022857">
    <property type="term" value="F:transmembrane transporter activity"/>
    <property type="evidence" value="ECO:0007669"/>
    <property type="project" value="TreeGrafter"/>
</dbReference>
<proteinExistence type="predicted"/>
<organism evidence="5 6">
    <name type="scientific">Leptolyngbya iicbica LK</name>
    <dbReference type="NCBI Taxonomy" id="2294035"/>
    <lineage>
        <taxon>Bacteria</taxon>
        <taxon>Bacillati</taxon>
        <taxon>Cyanobacteriota</taxon>
        <taxon>Cyanophyceae</taxon>
        <taxon>Leptolyngbyales</taxon>
        <taxon>Leptolyngbyaceae</taxon>
        <taxon>Leptolyngbya group</taxon>
        <taxon>Leptolyngbya</taxon>
        <taxon>Leptolyngbya iicbica</taxon>
    </lineage>
</organism>
<feature type="domain" description="ABC transporter" evidence="4">
    <location>
        <begin position="1"/>
        <end position="212"/>
    </location>
</feature>
<evidence type="ECO:0000313" key="6">
    <source>
        <dbReference type="Proteomes" id="UP000292459"/>
    </source>
</evidence>
<sequence>MEYATKSRCESVLKDINLTLEAGRVHLLMGPSGSGKTTLLSILGGILTPTAGEVDLLGCCITRLTPAQRSQFRLQNLGFVFQGFNLFPALTAAENIEVVLNLLAIDGDRAQARAIELLDLVGIAHKANSLPEDLSGGQKQRVAIARALAHQPKLILADEPTAALDRDSGATVIQLLQQLAEQAGATVLIVTHDPRLQSAAHRVIDLEDGQLR</sequence>
<comment type="caution">
    <text evidence="5">The sequence shown here is derived from an EMBL/GenBank/DDBJ whole genome shotgun (WGS) entry which is preliminary data.</text>
</comment>
<dbReference type="InterPro" id="IPR003439">
    <property type="entry name" value="ABC_transporter-like_ATP-bd"/>
</dbReference>
<dbReference type="OrthoDB" id="508204at2"/>
<dbReference type="SMART" id="SM00382">
    <property type="entry name" value="AAA"/>
    <property type="match status" value="1"/>
</dbReference>
<dbReference type="SUPFAM" id="SSF52540">
    <property type="entry name" value="P-loop containing nucleoside triphosphate hydrolases"/>
    <property type="match status" value="1"/>
</dbReference>
<protein>
    <submittedName>
        <fullName evidence="5">ABC transporter ATP-binding protein</fullName>
    </submittedName>
</protein>
<evidence type="ECO:0000313" key="5">
    <source>
        <dbReference type="EMBL" id="RZM83052.1"/>
    </source>
</evidence>
<dbReference type="AlphaFoldDB" id="A0A4Q7EI83"/>
<name>A0A4Q7EI83_9CYAN</name>
<keyword evidence="3 5" id="KW-0067">ATP-binding</keyword>
<dbReference type="PANTHER" id="PTHR24220">
    <property type="entry name" value="IMPORT ATP-BINDING PROTEIN"/>
    <property type="match status" value="1"/>
</dbReference>
<dbReference type="PROSITE" id="PS00211">
    <property type="entry name" value="ABC_TRANSPORTER_1"/>
    <property type="match status" value="1"/>
</dbReference>
<dbReference type="PROSITE" id="PS50893">
    <property type="entry name" value="ABC_TRANSPORTER_2"/>
    <property type="match status" value="1"/>
</dbReference>
<evidence type="ECO:0000256" key="2">
    <source>
        <dbReference type="ARBA" id="ARBA00022741"/>
    </source>
</evidence>
<dbReference type="GO" id="GO:0016887">
    <property type="term" value="F:ATP hydrolysis activity"/>
    <property type="evidence" value="ECO:0007669"/>
    <property type="project" value="InterPro"/>
</dbReference>
<dbReference type="GO" id="GO:0098796">
    <property type="term" value="C:membrane protein complex"/>
    <property type="evidence" value="ECO:0007669"/>
    <property type="project" value="UniProtKB-ARBA"/>
</dbReference>
<evidence type="ECO:0000256" key="3">
    <source>
        <dbReference type="ARBA" id="ARBA00022840"/>
    </source>
</evidence>
<keyword evidence="1" id="KW-0813">Transport</keyword>
<dbReference type="InterPro" id="IPR015854">
    <property type="entry name" value="ABC_transpr_LolD-like"/>
</dbReference>
<reference evidence="5 6" key="1">
    <citation type="submission" date="2018-11" db="EMBL/GenBank/DDBJ databases">
        <title>Whole genome sequencing of an environmental sample.</title>
        <authorList>
            <person name="Sarangi A.N."/>
            <person name="Singh D."/>
            <person name="Tripathy S."/>
        </authorList>
    </citation>
    <scope>NUCLEOTIDE SEQUENCE [LARGE SCALE GENOMIC DNA]</scope>
    <source>
        <strain evidence="5 6">Lakshadweep</strain>
    </source>
</reference>